<proteinExistence type="predicted"/>
<evidence type="ECO:0000256" key="5">
    <source>
        <dbReference type="ARBA" id="ARBA00025466"/>
    </source>
</evidence>
<keyword evidence="3" id="KW-0805">Transcription regulation</keyword>
<evidence type="ECO:0000256" key="3">
    <source>
        <dbReference type="ARBA" id="ARBA00023015"/>
    </source>
</evidence>
<keyword evidence="6" id="KW-0479">Metal-binding</keyword>
<comment type="subunit">
    <text evidence="1">Self-associates forming complexes of several hundred monomers.</text>
</comment>
<evidence type="ECO:0000256" key="6">
    <source>
        <dbReference type="PROSITE-ProRule" id="PRU00042"/>
    </source>
</evidence>
<dbReference type="PANTHER" id="PTHR33936">
    <property type="entry name" value="PROTEIN CBG17840"/>
    <property type="match status" value="1"/>
</dbReference>
<keyword evidence="6" id="KW-0863">Zinc-finger</keyword>
<dbReference type="InterPro" id="IPR013087">
    <property type="entry name" value="Znf_C2H2_type"/>
</dbReference>
<evidence type="ECO:0000259" key="9">
    <source>
        <dbReference type="PROSITE" id="PS50157"/>
    </source>
</evidence>
<dbReference type="EMBL" id="JAPTSV010000837">
    <property type="protein sequence ID" value="KAJ1518909.1"/>
    <property type="molecule type" value="Genomic_DNA"/>
</dbReference>
<dbReference type="AlphaFoldDB" id="A0AAV7X4G5"/>
<evidence type="ECO:0000256" key="4">
    <source>
        <dbReference type="ARBA" id="ARBA00023163"/>
    </source>
</evidence>
<keyword evidence="8" id="KW-0472">Membrane</keyword>
<dbReference type="Pfam" id="PF13873">
    <property type="entry name" value="Myb_DNA-bind_5"/>
    <property type="match status" value="1"/>
</dbReference>
<keyword evidence="8" id="KW-0812">Transmembrane</keyword>
<dbReference type="PANTHER" id="PTHR33936:SF25">
    <property type="entry name" value="C2H2-TYPE DOMAIN-CONTAINING PROTEIN"/>
    <property type="match status" value="1"/>
</dbReference>
<comment type="function">
    <text evidence="5">Involved in transvection phenomena (= synapsis-dependent gene expression), where the synaptic pairing of chromosomes carrying genes with which zeste interacts influences the expression of these genes. Zeste binds to DNA and stimulates transcription from a nearby promoter.</text>
</comment>
<comment type="caution">
    <text evidence="10">The sequence shown here is derived from an EMBL/GenBank/DDBJ whole genome shotgun (WGS) entry which is preliminary data.</text>
</comment>
<dbReference type="GO" id="GO:0008270">
    <property type="term" value="F:zinc ion binding"/>
    <property type="evidence" value="ECO:0007669"/>
    <property type="project" value="UniProtKB-KW"/>
</dbReference>
<feature type="region of interest" description="Disordered" evidence="7">
    <location>
        <begin position="669"/>
        <end position="707"/>
    </location>
</feature>
<reference evidence="10" key="1">
    <citation type="submission" date="2022-12" db="EMBL/GenBank/DDBJ databases">
        <title>Chromosome-level genome assembly of the bean flower thrips Megalurothrips usitatus.</title>
        <authorList>
            <person name="Ma L."/>
            <person name="Liu Q."/>
            <person name="Li H."/>
            <person name="Cai W."/>
        </authorList>
    </citation>
    <scope>NUCLEOTIDE SEQUENCE</scope>
    <source>
        <strain evidence="10">Cailab_2022a</strain>
    </source>
</reference>
<evidence type="ECO:0000256" key="2">
    <source>
        <dbReference type="ARBA" id="ARBA00016807"/>
    </source>
</evidence>
<organism evidence="10 11">
    <name type="scientific">Megalurothrips usitatus</name>
    <name type="common">bean blossom thrips</name>
    <dbReference type="NCBI Taxonomy" id="439358"/>
    <lineage>
        <taxon>Eukaryota</taxon>
        <taxon>Metazoa</taxon>
        <taxon>Ecdysozoa</taxon>
        <taxon>Arthropoda</taxon>
        <taxon>Hexapoda</taxon>
        <taxon>Insecta</taxon>
        <taxon>Pterygota</taxon>
        <taxon>Neoptera</taxon>
        <taxon>Paraneoptera</taxon>
        <taxon>Thysanoptera</taxon>
        <taxon>Terebrantia</taxon>
        <taxon>Thripoidea</taxon>
        <taxon>Thripidae</taxon>
        <taxon>Megalurothrips</taxon>
    </lineage>
</organism>
<feature type="transmembrane region" description="Helical" evidence="8">
    <location>
        <begin position="124"/>
        <end position="143"/>
    </location>
</feature>
<keyword evidence="6" id="KW-0862">Zinc</keyword>
<sequence length="785" mass="88778">MTVTEVRRSCRNIYGKEWLSQQYPLSNRVNGFSGSDIYKHEALSAIGTIMLSAMEAMPRALWDFSLRALGNGAPKLTCIWMLLEGVTEMPWDPQYYQNYDFNWELDRMAHSWTVIVLRHKIKNLVLIFQGAVIILTLIWWDWINYVIAQIIQSVMQQHFPKHFSVVKKTCDSDSLSDDFVQPRKEPPPQDNCQASRSVSPKPKAKLSFSCKFCSALFTNKSNRNRHEGHCVAATQSQSPRFSCSRCNAAFKRTDHLNAHSKKCSSQTTPVISKKKNPCLIGECDEEFYHKGSLIQHLKSAHHQDVTIKPVVYKTFSSIKEFNAWKEKEEQDTYSYFTSRKGQASRRTKYFYCQHDGSGKQHSKRKTSRCNSRGRIKVGHVCIAKMTVRIESEAVYLEYCPTHSHACKKEDIYHHPLPEAMSRFIDEKLAENIPATVVYELTKDRFLPKNSAHIDNTKANILTKKRVLERGRRKRMARRLHKDDAKAVFLLASQLIQKDDSVLIYKPYGSELATKNRVSLEQRDVMLRFMKNHPALGTNKFTAPDGVKHKARLLNELTEQLNSCPSGATKASDKWLKAWQDWRSDVKSKAAKIKRHANGTGGGPALKVSLTPMEEELLAYLGDAAVSGHAVIDILDVPLETTYVEATPILCDPFQPEGAECVSAQEAVPISTTVSSPSPTESSTESCSSAPSSARKRRRTLTRSTESVSDDDSKLISLASQQLAVQTEQLNVSKRNMDIAELQLALSRDMYDLQKEQGNRYGAALEKLADSMQLAAVAFASYFKKD</sequence>
<evidence type="ECO:0000313" key="10">
    <source>
        <dbReference type="EMBL" id="KAJ1518909.1"/>
    </source>
</evidence>
<feature type="compositionally biased region" description="Low complexity" evidence="7">
    <location>
        <begin position="669"/>
        <end position="692"/>
    </location>
</feature>
<protein>
    <recommendedName>
        <fullName evidence="2">Regulatory protein zeste</fullName>
    </recommendedName>
</protein>
<dbReference type="Proteomes" id="UP001075354">
    <property type="component" value="Unassembled WGS sequence"/>
</dbReference>
<dbReference type="PROSITE" id="PS00028">
    <property type="entry name" value="ZINC_FINGER_C2H2_1"/>
    <property type="match status" value="1"/>
</dbReference>
<dbReference type="PROSITE" id="PS50157">
    <property type="entry name" value="ZINC_FINGER_C2H2_2"/>
    <property type="match status" value="2"/>
</dbReference>
<feature type="domain" description="C2H2-type" evidence="9">
    <location>
        <begin position="276"/>
        <end position="306"/>
    </location>
</feature>
<gene>
    <name evidence="10" type="ORF">ONE63_011481</name>
</gene>
<keyword evidence="11" id="KW-1185">Reference proteome</keyword>
<keyword evidence="4" id="KW-0804">Transcription</keyword>
<dbReference type="InterPro" id="IPR028002">
    <property type="entry name" value="Myb_DNA-bind_5"/>
</dbReference>
<evidence type="ECO:0000256" key="1">
    <source>
        <dbReference type="ARBA" id="ARBA00011764"/>
    </source>
</evidence>
<dbReference type="Gene3D" id="3.30.160.60">
    <property type="entry name" value="Classic Zinc Finger"/>
    <property type="match status" value="1"/>
</dbReference>
<feature type="region of interest" description="Disordered" evidence="7">
    <location>
        <begin position="176"/>
        <end position="200"/>
    </location>
</feature>
<accession>A0AAV7X4G5</accession>
<feature type="domain" description="C2H2-type" evidence="9">
    <location>
        <begin position="241"/>
        <end position="269"/>
    </location>
</feature>
<dbReference type="SMART" id="SM00355">
    <property type="entry name" value="ZnF_C2H2"/>
    <property type="match status" value="3"/>
</dbReference>
<evidence type="ECO:0000256" key="7">
    <source>
        <dbReference type="SAM" id="MobiDB-lite"/>
    </source>
</evidence>
<evidence type="ECO:0000313" key="11">
    <source>
        <dbReference type="Proteomes" id="UP001075354"/>
    </source>
</evidence>
<keyword evidence="8" id="KW-1133">Transmembrane helix</keyword>
<dbReference type="InterPro" id="IPR052797">
    <property type="entry name" value="RegFact_GeneExpr_CellDeath"/>
</dbReference>
<name>A0AAV7X4G5_9NEOP</name>
<evidence type="ECO:0000256" key="8">
    <source>
        <dbReference type="SAM" id="Phobius"/>
    </source>
</evidence>